<reference evidence="4" key="1">
    <citation type="journal article" date="2023" name="Commun. Biol.">
        <title>Genome analysis of Parmales, the sister group of diatoms, reveals the evolutionary specialization of diatoms from phago-mixotrophs to photoautotrophs.</title>
        <authorList>
            <person name="Ban H."/>
            <person name="Sato S."/>
            <person name="Yoshikawa S."/>
            <person name="Yamada K."/>
            <person name="Nakamura Y."/>
            <person name="Ichinomiya M."/>
            <person name="Sato N."/>
            <person name="Blanc-Mathieu R."/>
            <person name="Endo H."/>
            <person name="Kuwata A."/>
            <person name="Ogata H."/>
        </authorList>
    </citation>
    <scope>NUCLEOTIDE SEQUENCE [LARGE SCALE GENOMIC DNA]</scope>
    <source>
        <strain evidence="4">NIES 3700</strain>
    </source>
</reference>
<name>A0A9W7F3C1_9STRA</name>
<evidence type="ECO:0000313" key="4">
    <source>
        <dbReference type="Proteomes" id="UP001165122"/>
    </source>
</evidence>
<dbReference type="Proteomes" id="UP001165122">
    <property type="component" value="Unassembled WGS sequence"/>
</dbReference>
<evidence type="ECO:0000256" key="1">
    <source>
        <dbReference type="SAM" id="MobiDB-lite"/>
    </source>
</evidence>
<keyword evidence="2" id="KW-0732">Signal</keyword>
<feature type="compositionally biased region" description="Basic and acidic residues" evidence="1">
    <location>
        <begin position="85"/>
        <end position="95"/>
    </location>
</feature>
<accession>A0A9W7F3C1</accession>
<comment type="caution">
    <text evidence="3">The sequence shown here is derived from an EMBL/GenBank/DDBJ whole genome shotgun (WGS) entry which is preliminary data.</text>
</comment>
<feature type="region of interest" description="Disordered" evidence="1">
    <location>
        <begin position="58"/>
        <end position="133"/>
    </location>
</feature>
<sequence>MKYVLLGFALLSSGFGLISNAPSRRTFLAQSVSIPVALISTSAFADDEPSLFEMDIFDPKAPSSQKAAPKKIDPLRTTKPSAPRASREVASKEDPYSTDAIAKKRAKAAGLWGGGGKKKGAGTTFMEQTKGKK</sequence>
<evidence type="ECO:0000256" key="2">
    <source>
        <dbReference type="SAM" id="SignalP"/>
    </source>
</evidence>
<proteinExistence type="predicted"/>
<feature type="signal peptide" evidence="2">
    <location>
        <begin position="1"/>
        <end position="16"/>
    </location>
</feature>
<dbReference type="AlphaFoldDB" id="A0A9W7F3C1"/>
<keyword evidence="4" id="KW-1185">Reference proteome</keyword>
<dbReference type="EMBL" id="BRXW01000010">
    <property type="protein sequence ID" value="GMH99418.1"/>
    <property type="molecule type" value="Genomic_DNA"/>
</dbReference>
<gene>
    <name evidence="3" type="ORF">TrLO_g144</name>
</gene>
<protein>
    <submittedName>
        <fullName evidence="3">Uncharacterized protein</fullName>
    </submittedName>
</protein>
<feature type="chain" id="PRO_5040725237" evidence="2">
    <location>
        <begin position="17"/>
        <end position="133"/>
    </location>
</feature>
<organism evidence="3 4">
    <name type="scientific">Triparma laevis f. longispina</name>
    <dbReference type="NCBI Taxonomy" id="1714387"/>
    <lineage>
        <taxon>Eukaryota</taxon>
        <taxon>Sar</taxon>
        <taxon>Stramenopiles</taxon>
        <taxon>Ochrophyta</taxon>
        <taxon>Bolidophyceae</taxon>
        <taxon>Parmales</taxon>
        <taxon>Triparmaceae</taxon>
        <taxon>Triparma</taxon>
    </lineage>
</organism>
<evidence type="ECO:0000313" key="3">
    <source>
        <dbReference type="EMBL" id="GMH99418.1"/>
    </source>
</evidence>